<sequence>MPKFDGTGPKGEGPMTGHGRGYCVVPLEDVESPMIRKQLDSDSSLEDDKKITSDKETNE</sequence>
<dbReference type="OrthoDB" id="9815278at2"/>
<feature type="region of interest" description="Disordered" evidence="1">
    <location>
        <begin position="1"/>
        <end position="59"/>
    </location>
</feature>
<accession>A0A1T5LYN8</accession>
<evidence type="ECO:0000313" key="2">
    <source>
        <dbReference type="EMBL" id="SKC81087.1"/>
    </source>
</evidence>
<dbReference type="EMBL" id="FUZT01000009">
    <property type="protein sequence ID" value="SKC81087.1"/>
    <property type="molecule type" value="Genomic_DNA"/>
</dbReference>
<feature type="compositionally biased region" description="Basic and acidic residues" evidence="1">
    <location>
        <begin position="46"/>
        <end position="59"/>
    </location>
</feature>
<feature type="compositionally biased region" description="Gly residues" evidence="1">
    <location>
        <begin position="8"/>
        <end position="20"/>
    </location>
</feature>
<name>A0A1T5LYN8_9FIRM</name>
<gene>
    <name evidence="2" type="ORF">SAMN02194393_03542</name>
</gene>
<dbReference type="InterPro" id="IPR035205">
    <property type="entry name" value="DUF5320"/>
</dbReference>
<proteinExistence type="predicted"/>
<evidence type="ECO:0000256" key="1">
    <source>
        <dbReference type="SAM" id="MobiDB-lite"/>
    </source>
</evidence>
<dbReference type="AlphaFoldDB" id="A0A1T5LYN8"/>
<evidence type="ECO:0000313" key="3">
    <source>
        <dbReference type="Proteomes" id="UP000190285"/>
    </source>
</evidence>
<protein>
    <submittedName>
        <fullName evidence="2">Uncharacterized protein</fullName>
    </submittedName>
</protein>
<dbReference type="RefSeq" id="WP_079493358.1">
    <property type="nucleotide sequence ID" value="NZ_FUZT01000009.1"/>
</dbReference>
<dbReference type="Pfam" id="PF17253">
    <property type="entry name" value="DUF5320"/>
    <property type="match status" value="1"/>
</dbReference>
<organism evidence="2 3">
    <name type="scientific">Maledivibacter halophilus</name>
    <dbReference type="NCBI Taxonomy" id="36842"/>
    <lineage>
        <taxon>Bacteria</taxon>
        <taxon>Bacillati</taxon>
        <taxon>Bacillota</taxon>
        <taxon>Clostridia</taxon>
        <taxon>Peptostreptococcales</taxon>
        <taxon>Caminicellaceae</taxon>
        <taxon>Maledivibacter</taxon>
    </lineage>
</organism>
<dbReference type="STRING" id="36842.SAMN02194393_03542"/>
<reference evidence="2 3" key="1">
    <citation type="submission" date="2017-02" db="EMBL/GenBank/DDBJ databases">
        <authorList>
            <person name="Peterson S.W."/>
        </authorList>
    </citation>
    <scope>NUCLEOTIDE SEQUENCE [LARGE SCALE GENOMIC DNA]</scope>
    <source>
        <strain evidence="2 3">M1</strain>
    </source>
</reference>
<dbReference type="Proteomes" id="UP000190285">
    <property type="component" value="Unassembled WGS sequence"/>
</dbReference>
<keyword evidence="3" id="KW-1185">Reference proteome</keyword>